<feature type="binding site" evidence="6">
    <location>
        <position position="365"/>
    </location>
    <ligand>
        <name>Na(+)</name>
        <dbReference type="ChEBI" id="CHEBI:29101"/>
        <label>1</label>
    </ligand>
</feature>
<dbReference type="PRINTS" id="PR00176">
    <property type="entry name" value="NANEUSMPORT"/>
</dbReference>
<dbReference type="GO" id="GO:1904271">
    <property type="term" value="P:L-proline import across plasma membrane"/>
    <property type="evidence" value="ECO:0007669"/>
    <property type="project" value="TreeGrafter"/>
</dbReference>
<dbReference type="PANTHER" id="PTHR11616:SF44">
    <property type="entry name" value="SODIUM- AND CHLORIDE-DEPENDENT TRANSPORTER XTRP3"/>
    <property type="match status" value="1"/>
</dbReference>
<dbReference type="GO" id="GO:0016324">
    <property type="term" value="C:apical plasma membrane"/>
    <property type="evidence" value="ECO:0007669"/>
    <property type="project" value="TreeGrafter"/>
</dbReference>
<keyword evidence="7" id="KW-0769">Symport</keyword>
<keyword evidence="3 7" id="KW-0812">Transmembrane</keyword>
<keyword evidence="5 8" id="KW-0472">Membrane</keyword>
<dbReference type="PANTHER" id="PTHR11616">
    <property type="entry name" value="SODIUM/CHLORIDE DEPENDENT TRANSPORTER"/>
    <property type="match status" value="1"/>
</dbReference>
<dbReference type="InterPro" id="IPR037272">
    <property type="entry name" value="SNS_sf"/>
</dbReference>
<feature type="transmembrane region" description="Helical" evidence="8">
    <location>
        <begin position="517"/>
        <end position="543"/>
    </location>
</feature>
<feature type="transmembrane region" description="Helical" evidence="8">
    <location>
        <begin position="240"/>
        <end position="261"/>
    </location>
</feature>
<dbReference type="PROSITE" id="PS00610">
    <property type="entry name" value="NA_NEUROTRAN_SYMP_1"/>
    <property type="match status" value="1"/>
</dbReference>
<dbReference type="PROSITE" id="PS51257">
    <property type="entry name" value="PROKAR_LIPOPROTEIN"/>
    <property type="match status" value="1"/>
</dbReference>
<organism evidence="9">
    <name type="scientific">Balaenoptera musculus</name>
    <name type="common">Blue whale</name>
    <dbReference type="NCBI Taxonomy" id="9771"/>
    <lineage>
        <taxon>Eukaryota</taxon>
        <taxon>Metazoa</taxon>
        <taxon>Chordata</taxon>
        <taxon>Craniata</taxon>
        <taxon>Vertebrata</taxon>
        <taxon>Euteleostomi</taxon>
        <taxon>Mammalia</taxon>
        <taxon>Eutheria</taxon>
        <taxon>Laurasiatheria</taxon>
        <taxon>Artiodactyla</taxon>
        <taxon>Whippomorpha</taxon>
        <taxon>Cetacea</taxon>
        <taxon>Mysticeti</taxon>
        <taxon>Balaenopteridae</taxon>
        <taxon>Balaenoptera</taxon>
    </lineage>
</organism>
<proteinExistence type="inferred from homology"/>
<evidence type="ECO:0000256" key="3">
    <source>
        <dbReference type="ARBA" id="ARBA00022692"/>
    </source>
</evidence>
<evidence type="ECO:0000256" key="8">
    <source>
        <dbReference type="SAM" id="Phobius"/>
    </source>
</evidence>
<dbReference type="AlphaFoldDB" id="A0A8C0DXW9"/>
<feature type="binding site" evidence="6">
    <location>
        <position position="214"/>
    </location>
    <ligand>
        <name>Na(+)</name>
        <dbReference type="ChEBI" id="CHEBI:29101"/>
        <label>1</label>
    </ligand>
</feature>
<keyword evidence="6" id="KW-0915">Sodium</keyword>
<evidence type="ECO:0000256" key="6">
    <source>
        <dbReference type="PIRSR" id="PIRSR600175-1"/>
    </source>
</evidence>
<dbReference type="GO" id="GO:0005298">
    <property type="term" value="F:proline:sodium symporter activity"/>
    <property type="evidence" value="ECO:0007669"/>
    <property type="project" value="TreeGrafter"/>
</dbReference>
<reference evidence="9" key="1">
    <citation type="submission" date="2023-09" db="UniProtKB">
        <authorList>
            <consortium name="Ensembl"/>
        </authorList>
    </citation>
    <scope>IDENTIFICATION</scope>
</reference>
<keyword evidence="4 8" id="KW-1133">Transmembrane helix</keyword>
<keyword evidence="6" id="KW-0479">Metal-binding</keyword>
<dbReference type="GO" id="GO:0046872">
    <property type="term" value="F:metal ion binding"/>
    <property type="evidence" value="ECO:0007669"/>
    <property type="project" value="UniProtKB-KW"/>
</dbReference>
<feature type="transmembrane region" description="Helical" evidence="8">
    <location>
        <begin position="426"/>
        <end position="449"/>
    </location>
</feature>
<dbReference type="PROSITE" id="PS00754">
    <property type="entry name" value="NA_NEUROTRAN_SYMP_2"/>
    <property type="match status" value="1"/>
</dbReference>
<evidence type="ECO:0000256" key="7">
    <source>
        <dbReference type="RuleBase" id="RU003732"/>
    </source>
</evidence>
<name>A0A8C0DXW9_BALMU</name>
<feature type="binding site" evidence="6">
    <location>
        <position position="23"/>
    </location>
    <ligand>
        <name>Na(+)</name>
        <dbReference type="ChEBI" id="CHEBI:29101"/>
        <label>1</label>
    </ligand>
</feature>
<feature type="transmembrane region" description="Helical" evidence="8">
    <location>
        <begin position="470"/>
        <end position="489"/>
    </location>
</feature>
<dbReference type="PROSITE" id="PS50267">
    <property type="entry name" value="NA_NEUROTRAN_SYMP_3"/>
    <property type="match status" value="1"/>
</dbReference>
<evidence type="ECO:0000256" key="2">
    <source>
        <dbReference type="ARBA" id="ARBA00022448"/>
    </source>
</evidence>
<feature type="binding site" evidence="6">
    <location>
        <position position="27"/>
    </location>
    <ligand>
        <name>Na(+)</name>
        <dbReference type="ChEBI" id="CHEBI:29101"/>
        <label>1</label>
    </ligand>
</feature>
<feature type="transmembrane region" description="Helical" evidence="8">
    <location>
        <begin position="80"/>
        <end position="102"/>
    </location>
</feature>
<comment type="similarity">
    <text evidence="7">Belongs to the sodium:neurotransmitter symporter (SNF) (TC 2.A.22) family.</text>
</comment>
<evidence type="ECO:0000256" key="5">
    <source>
        <dbReference type="ARBA" id="ARBA00023136"/>
    </source>
</evidence>
<accession>A0A8C0DXW9</accession>
<dbReference type="Pfam" id="PF00209">
    <property type="entry name" value="SNF"/>
    <property type="match status" value="1"/>
</dbReference>
<dbReference type="InterPro" id="IPR000175">
    <property type="entry name" value="Na/ntran_symport"/>
</dbReference>
<dbReference type="SUPFAM" id="SSF161070">
    <property type="entry name" value="SNF-like"/>
    <property type="match status" value="1"/>
</dbReference>
<feature type="transmembrane region" description="Helical" evidence="8">
    <location>
        <begin position="356"/>
        <end position="378"/>
    </location>
</feature>
<feature type="transmembrane region" description="Helical" evidence="8">
    <location>
        <begin position="171"/>
        <end position="188"/>
    </location>
</feature>
<keyword evidence="2 7" id="KW-0813">Transport</keyword>
<feature type="transmembrane region" description="Helical" evidence="8">
    <location>
        <begin position="208"/>
        <end position="228"/>
    </location>
</feature>
<sequence>MDEARPLWATPLQFVFACISYAVGLGNVWRFPYLCQMYGGGSFLVPYIIMLAVEGMPLLYLELAVGQRMRQGSIGAWRTISPYLSGVGVASVVVSFFLSMYYNVINAWAFWYLFHSFQDPLPWSVCPLNGNRTGYDEECEKASSTQYFWYRKTLNISPSIQESGAVQWEPALCLILAWLLVYLCILRGTESTGKMEQLANPKAWINAATQIFFSLGLGFGSLIAFASYNEPSNDCQKHTVIVSIINSSTSIFASVVTFSIYGFKATFNYESCLNKVILLLTNSFDLEDGFLTVSNLEEVKSYLASAYPSKYSEVFPQIKNCSLESELETAVQGTGLAFIVYTEAIKNMEVSQLWSVLYFFMLLMLGIGSMLGNTAAILTPLTDSKVISSYLPKEAISGLVCLVNCAIGLVFTMEAGNYWFDIFNDYAATLSLLLIVLVETVAVCYLYGLRRFESDLKAMTGHALNWYWKAMWGGVSPLLIISLFVFYLSDYIITGTLQYQAWDASQGQLVTKDYPPYALAIIGLLVASSTMCIPLGALGTFIVRHLKRGDTASVA</sequence>
<feature type="binding site" evidence="6">
    <location>
        <position position="22"/>
    </location>
    <ligand>
        <name>Na(+)</name>
        <dbReference type="ChEBI" id="CHEBI:29101"/>
        <label>1</label>
    </ligand>
</feature>
<dbReference type="GeneTree" id="ENSGT00940000155873"/>
<dbReference type="Ensembl" id="ENSBMST00010029518.1">
    <property type="protein sequence ID" value="ENSBMSP00010026817.1"/>
    <property type="gene ID" value="ENSBMSG00010019415.1"/>
</dbReference>
<dbReference type="GO" id="GO:0015193">
    <property type="term" value="F:L-proline transmembrane transporter activity"/>
    <property type="evidence" value="ECO:0007669"/>
    <property type="project" value="TreeGrafter"/>
</dbReference>
<feature type="transmembrane region" description="Helical" evidence="8">
    <location>
        <begin position="12"/>
        <end position="29"/>
    </location>
</feature>
<comment type="subcellular location">
    <subcellularLocation>
        <location evidence="1">Membrane</location>
        <topology evidence="1">Multi-pass membrane protein</topology>
    </subcellularLocation>
</comment>
<gene>
    <name evidence="9" type="primary">SLC6A20</name>
</gene>
<evidence type="ECO:0000313" key="9">
    <source>
        <dbReference type="Ensembl" id="ENSBMSP00010026817.1"/>
    </source>
</evidence>
<dbReference type="GO" id="GO:0015816">
    <property type="term" value="P:glycine transport"/>
    <property type="evidence" value="ECO:0007669"/>
    <property type="project" value="TreeGrafter"/>
</dbReference>
<protein>
    <recommendedName>
        <fullName evidence="7">Transporter</fullName>
    </recommendedName>
</protein>
<evidence type="ECO:0000256" key="1">
    <source>
        <dbReference type="ARBA" id="ARBA00004141"/>
    </source>
</evidence>
<evidence type="ECO:0000256" key="4">
    <source>
        <dbReference type="ARBA" id="ARBA00022989"/>
    </source>
</evidence>
<feature type="transmembrane region" description="Helical" evidence="8">
    <location>
        <begin position="41"/>
        <end position="60"/>
    </location>
</feature>
<feature type="binding site" evidence="6">
    <location>
        <position position="246"/>
    </location>
    <ligand>
        <name>Na(+)</name>
        <dbReference type="ChEBI" id="CHEBI:29101"/>
        <label>1</label>
    </ligand>
</feature>
<feature type="binding site" evidence="6">
    <location>
        <position position="369"/>
    </location>
    <ligand>
        <name>Na(+)</name>
        <dbReference type="ChEBI" id="CHEBI:29101"/>
        <label>1</label>
    </ligand>
</feature>